<dbReference type="AlphaFoldDB" id="A0A4Q2DZU9"/>
<evidence type="ECO:0000313" key="2">
    <source>
        <dbReference type="EMBL" id="RXW24904.1"/>
    </source>
</evidence>
<evidence type="ECO:0000313" key="3">
    <source>
        <dbReference type="Proteomes" id="UP000290288"/>
    </source>
</evidence>
<accession>A0A4Q2DZU9</accession>
<evidence type="ECO:0000256" key="1">
    <source>
        <dbReference type="SAM" id="MobiDB-lite"/>
    </source>
</evidence>
<dbReference type="EMBL" id="SDEE01000012">
    <property type="protein sequence ID" value="RXW24904.1"/>
    <property type="molecule type" value="Genomic_DNA"/>
</dbReference>
<organism evidence="2 3">
    <name type="scientific">Candolleomyces aberdarensis</name>
    <dbReference type="NCBI Taxonomy" id="2316362"/>
    <lineage>
        <taxon>Eukaryota</taxon>
        <taxon>Fungi</taxon>
        <taxon>Dikarya</taxon>
        <taxon>Basidiomycota</taxon>
        <taxon>Agaricomycotina</taxon>
        <taxon>Agaricomycetes</taxon>
        <taxon>Agaricomycetidae</taxon>
        <taxon>Agaricales</taxon>
        <taxon>Agaricineae</taxon>
        <taxon>Psathyrellaceae</taxon>
        <taxon>Candolleomyces</taxon>
    </lineage>
</organism>
<protein>
    <submittedName>
        <fullName evidence="2">Uncharacterized protein</fullName>
    </submittedName>
</protein>
<feature type="region of interest" description="Disordered" evidence="1">
    <location>
        <begin position="1"/>
        <end position="44"/>
    </location>
</feature>
<feature type="region of interest" description="Disordered" evidence="1">
    <location>
        <begin position="238"/>
        <end position="282"/>
    </location>
</feature>
<reference evidence="2 3" key="1">
    <citation type="submission" date="2019-01" db="EMBL/GenBank/DDBJ databases">
        <title>Draft genome sequence of Psathyrella aberdarensis IHI B618.</title>
        <authorList>
            <person name="Buettner E."/>
            <person name="Kellner H."/>
        </authorList>
    </citation>
    <scope>NUCLEOTIDE SEQUENCE [LARGE SCALE GENOMIC DNA]</scope>
    <source>
        <strain evidence="2 3">IHI B618</strain>
    </source>
</reference>
<keyword evidence="3" id="KW-1185">Reference proteome</keyword>
<dbReference type="Proteomes" id="UP000290288">
    <property type="component" value="Unassembled WGS sequence"/>
</dbReference>
<dbReference type="OrthoDB" id="10441279at2759"/>
<feature type="compositionally biased region" description="Basic and acidic residues" evidence="1">
    <location>
        <begin position="1"/>
        <end position="12"/>
    </location>
</feature>
<name>A0A4Q2DZU9_9AGAR</name>
<feature type="region of interest" description="Disordered" evidence="1">
    <location>
        <begin position="159"/>
        <end position="179"/>
    </location>
</feature>
<sequence>MDLKNYIEKQEKAQIQLPLPGSGAQAVSEDLPTAPAASSGSGVSQLPEVGAAHVALNQPPHEVIEILDSPVDDDAPAASVAAVGGEQAETAISRTAPGQPPPSESYVIDLTLSAGNDGPSANPDAMQVDEEPTPPEDSTPNAILDNLHSMDAEVLPVLSEMPSQPEEVPQDPPELALDNETDSDSVAEANMEVDSGGLTSIPEPLPPDAIPLEEEEEMAIPQEISITGQTFVEKLPQSTAREASPMTNGDEAHGPIISEPTKEEEEEEEEEEVVEEDEKQEAVVAILLPIPDESTFA</sequence>
<feature type="region of interest" description="Disordered" evidence="1">
    <location>
        <begin position="71"/>
        <end position="143"/>
    </location>
</feature>
<feature type="compositionally biased region" description="Acidic residues" evidence="1">
    <location>
        <begin position="262"/>
        <end position="279"/>
    </location>
</feature>
<comment type="caution">
    <text evidence="2">The sequence shown here is derived from an EMBL/GenBank/DDBJ whole genome shotgun (WGS) entry which is preliminary data.</text>
</comment>
<feature type="compositionally biased region" description="Polar residues" evidence="1">
    <location>
        <begin position="238"/>
        <end position="247"/>
    </location>
</feature>
<proteinExistence type="predicted"/>
<gene>
    <name evidence="2" type="ORF">EST38_g951</name>
</gene>